<dbReference type="PROSITE" id="PS50994">
    <property type="entry name" value="INTEGRASE"/>
    <property type="match status" value="1"/>
</dbReference>
<dbReference type="InterPro" id="IPR013103">
    <property type="entry name" value="RVT_2"/>
</dbReference>
<evidence type="ECO:0000256" key="2">
    <source>
        <dbReference type="ARBA" id="ARBA00022723"/>
    </source>
</evidence>
<accession>A0A6L2MAJ7</accession>
<comment type="caution">
    <text evidence="7">The sequence shown here is derived from an EMBL/GenBank/DDBJ whole genome shotgun (WGS) entry which is preliminary data.</text>
</comment>
<dbReference type="EMBL" id="BKCJ010006205">
    <property type="protein sequence ID" value="GEU70918.1"/>
    <property type="molecule type" value="Genomic_DNA"/>
</dbReference>
<evidence type="ECO:0000256" key="5">
    <source>
        <dbReference type="SAM" id="MobiDB-lite"/>
    </source>
</evidence>
<keyword evidence="3" id="KW-0378">Hydrolase</keyword>
<dbReference type="GO" id="GO:0008233">
    <property type="term" value="F:peptidase activity"/>
    <property type="evidence" value="ECO:0007669"/>
    <property type="project" value="UniProtKB-KW"/>
</dbReference>
<evidence type="ECO:0000256" key="1">
    <source>
        <dbReference type="ARBA" id="ARBA00022670"/>
    </source>
</evidence>
<sequence length="1714" mass="195026">MLTGKWTPMNASIQKNQLVAETLALSGEIDEDWITRVEILYKTHVGTEFKHKSAWIFLKGKHKWTNPESTNARRYRFRVTDEEPGHFGDDTLPRPPGLQRISKSQRSGSNSTASSGSNLGKEDQLNAKHQLPVKGLSECKASESNIRRIQVKDIFKEVKDYLKTYSSAGPSDTRDTKIVALRLKFTDFKALEGEKVNGTYTRLKCFLNDIKNNRVIISQSEVNAMFVNSLPRKWLSMNQTQRANNSIKNDSLDALYGKYHYEEGLIDDIYASETQRFTIYASSSKALISNNHSQDSDSDFEEDNKTNSEFMADLNAEYHKRALLRINELTKGKNKKGKGDKGKSDKGLIAESFDWDVESVSPEDEGTTKFKAFMALSEDKPSVGKGDARSGQRVDITMKKLHRLLSMTDNEERKHVLDYTHVDLHYVEDQRKNLVNKFNALKQDLALHKSELCNLKNIVSINCSLQNKVIKVNIENESLNDEISNLKRSLRNGHVAKSPWTNFSLNKYLTILSKPLEEKVKKSSDKMSQTYVIKKKTKPKHPSDQNSCLDKNALPSTEQLLLALIEEVKDSGCSRHMTGVKQYLHRYSKESGPKVVFRDNSLGDTERYGSVNYNGITFIVVSYVNGLKYNLISISQLCDANFKVLFTKTQGTIYIQKDEGFLIAPRRRDVYVIDMSSCNTESNACLYAKVSPACEKGKHHRATFKTKRSFSINKCLHLLHMDLFRPVKPQTTSHNKYTLVIVDEYSRNHTLEAFCDEKGISQNFSSPCTPEQNGVVERRNITLIEAARTMLNSASLPKQFWGEAVNAACYTQNRSIIVKRHRKIAYEVFRGRAPDISYFYVFCCPVHIHNHRDHLGTFDEKADDEFFLGYSKVAKAFRVFNIIRQEMEETFHVTFSEDDEAISQSSTEDDAINFNEVRSFPDDEFNKPRTSYTQCNANTKYFPYIRAFNRLSTNIHVSPEPIITSSPLISSTSEDSLIPNIEDLVLALDEAVHPESAATFKSNDLQEDDRDEPPNDIRDSDADSASECLYVNFLSKIKPKSLIEALKEEGWVFRNKMDEERVVTKNKARLVAKGYRQEEGIDYDETFTPVASLEAIQIFLAYASYMGFTVYQMDVKSAFLNGKISEEVYVDQPPRFERSGFPKHVLREKLVCWSAKKQTSMAMSLGEAEYVAAAECCAQVLWIKSQLADCDVLYDKVPIFCDNISAIAISNNLVLHTRTKHIDIRCHFIRDHILKGAIELHFVPTDLQLTGIFIKPLAEPSFTRLVAELGMLNIEKTDKYISNYLTLVKPHTITTASFQKPLASEVALTSHMLKVAKLFQEPKQYLIPPSREVNVNDTIDKSLYRTSVQHVTQPKAPTDLKIKKKRILPSSKPNSPYKVRVILLNKQVTKTQHAEVTLVTVDATKSLESSKLVEEQVNQPLTAEVKKFMHEPEKAVDMDEDTEEQSMEIPIVEQLLEKVDKQNKAVQETPESPYDTESEIKLVKSYFTCHIPKPQDQIMHEYDESVDVQGNSDYESMLEDDMRFVIEVKVVDSDNEQGNDMSHSDHIFQDDNAFAERLSLPDHMDHICEEVSSLHSKHGDMESSIIRQVSAQIKSSLPALVTTALNEQQFNIFHVSQSDIFACLETKLSKTLKSNMGQSVTSLVQSGMQEVKDDLNSQAKSLKTLCKDVQDMQTQLNEIQSLLESAMIIDDTPEGRRTKWKRMQTLLPLRGSIY</sequence>
<feature type="coiled-coil region" evidence="4">
    <location>
        <begin position="1652"/>
        <end position="1682"/>
    </location>
</feature>
<dbReference type="GO" id="GO:0006508">
    <property type="term" value="P:proteolysis"/>
    <property type="evidence" value="ECO:0007669"/>
    <property type="project" value="UniProtKB-KW"/>
</dbReference>
<dbReference type="GO" id="GO:0003676">
    <property type="term" value="F:nucleic acid binding"/>
    <property type="evidence" value="ECO:0007669"/>
    <property type="project" value="InterPro"/>
</dbReference>
<evidence type="ECO:0000313" key="7">
    <source>
        <dbReference type="EMBL" id="GEU70918.1"/>
    </source>
</evidence>
<dbReference type="InterPro" id="IPR001584">
    <property type="entry name" value="Integrase_cat-core"/>
</dbReference>
<protein>
    <recommendedName>
        <fullName evidence="6">Integrase catalytic domain-containing protein</fullName>
    </recommendedName>
</protein>
<dbReference type="InterPro" id="IPR039537">
    <property type="entry name" value="Retrotran_Ty1/copia-like"/>
</dbReference>
<name>A0A6L2MAJ7_TANCI</name>
<evidence type="ECO:0000259" key="6">
    <source>
        <dbReference type="PROSITE" id="PS50994"/>
    </source>
</evidence>
<gene>
    <name evidence="7" type="ORF">Tci_042896</name>
</gene>
<dbReference type="InterPro" id="IPR012337">
    <property type="entry name" value="RNaseH-like_sf"/>
</dbReference>
<feature type="domain" description="Integrase catalytic" evidence="6">
    <location>
        <begin position="661"/>
        <end position="833"/>
    </location>
</feature>
<feature type="compositionally biased region" description="Basic and acidic residues" evidence="5">
    <location>
        <begin position="1012"/>
        <end position="1021"/>
    </location>
</feature>
<keyword evidence="1" id="KW-0645">Protease</keyword>
<keyword evidence="2" id="KW-0479">Metal-binding</keyword>
<keyword evidence="4" id="KW-0175">Coiled coil</keyword>
<evidence type="ECO:0000256" key="3">
    <source>
        <dbReference type="ARBA" id="ARBA00022801"/>
    </source>
</evidence>
<reference evidence="7" key="1">
    <citation type="journal article" date="2019" name="Sci. Rep.">
        <title>Draft genome of Tanacetum cinerariifolium, the natural source of mosquito coil.</title>
        <authorList>
            <person name="Yamashiro T."/>
            <person name="Shiraishi A."/>
            <person name="Satake H."/>
            <person name="Nakayama K."/>
        </authorList>
    </citation>
    <scope>NUCLEOTIDE SEQUENCE</scope>
</reference>
<dbReference type="GO" id="GO:0046872">
    <property type="term" value="F:metal ion binding"/>
    <property type="evidence" value="ECO:0007669"/>
    <property type="project" value="UniProtKB-KW"/>
</dbReference>
<dbReference type="SUPFAM" id="SSF53098">
    <property type="entry name" value="Ribonuclease H-like"/>
    <property type="match status" value="1"/>
</dbReference>
<dbReference type="Pfam" id="PF22936">
    <property type="entry name" value="Pol_BBD"/>
    <property type="match status" value="1"/>
</dbReference>
<dbReference type="InterPro" id="IPR036397">
    <property type="entry name" value="RNaseH_sf"/>
</dbReference>
<dbReference type="Pfam" id="PF25597">
    <property type="entry name" value="SH3_retrovirus"/>
    <property type="match status" value="1"/>
</dbReference>
<feature type="coiled-coil region" evidence="4">
    <location>
        <begin position="431"/>
        <end position="489"/>
    </location>
</feature>
<dbReference type="PANTHER" id="PTHR42648">
    <property type="entry name" value="TRANSPOSASE, PUTATIVE-RELATED"/>
    <property type="match status" value="1"/>
</dbReference>
<evidence type="ECO:0000256" key="4">
    <source>
        <dbReference type="SAM" id="Coils"/>
    </source>
</evidence>
<feature type="compositionally biased region" description="Low complexity" evidence="5">
    <location>
        <begin position="104"/>
        <end position="118"/>
    </location>
</feature>
<dbReference type="Pfam" id="PF07727">
    <property type="entry name" value="RVT_2"/>
    <property type="match status" value="1"/>
</dbReference>
<feature type="compositionally biased region" description="Basic and acidic residues" evidence="5">
    <location>
        <begin position="82"/>
        <end position="92"/>
    </location>
</feature>
<dbReference type="CDD" id="cd09272">
    <property type="entry name" value="RNase_HI_RT_Ty1"/>
    <property type="match status" value="1"/>
</dbReference>
<dbReference type="InterPro" id="IPR057670">
    <property type="entry name" value="SH3_retrovirus"/>
</dbReference>
<organism evidence="7">
    <name type="scientific">Tanacetum cinerariifolium</name>
    <name type="common">Dalmatian daisy</name>
    <name type="synonym">Chrysanthemum cinerariifolium</name>
    <dbReference type="NCBI Taxonomy" id="118510"/>
    <lineage>
        <taxon>Eukaryota</taxon>
        <taxon>Viridiplantae</taxon>
        <taxon>Streptophyta</taxon>
        <taxon>Embryophyta</taxon>
        <taxon>Tracheophyta</taxon>
        <taxon>Spermatophyta</taxon>
        <taxon>Magnoliopsida</taxon>
        <taxon>eudicotyledons</taxon>
        <taxon>Gunneridae</taxon>
        <taxon>Pentapetalae</taxon>
        <taxon>asterids</taxon>
        <taxon>campanulids</taxon>
        <taxon>Asterales</taxon>
        <taxon>Asteraceae</taxon>
        <taxon>Asteroideae</taxon>
        <taxon>Anthemideae</taxon>
        <taxon>Anthemidinae</taxon>
        <taxon>Tanacetum</taxon>
    </lineage>
</organism>
<feature type="region of interest" description="Disordered" evidence="5">
    <location>
        <begin position="997"/>
        <end position="1022"/>
    </location>
</feature>
<dbReference type="InterPro" id="IPR054722">
    <property type="entry name" value="PolX-like_BBD"/>
</dbReference>
<dbReference type="GO" id="GO:0015074">
    <property type="term" value="P:DNA integration"/>
    <property type="evidence" value="ECO:0007669"/>
    <property type="project" value="InterPro"/>
</dbReference>
<feature type="region of interest" description="Disordered" evidence="5">
    <location>
        <begin position="82"/>
        <end position="127"/>
    </location>
</feature>
<proteinExistence type="predicted"/>
<dbReference type="PANTHER" id="PTHR42648:SF32">
    <property type="entry name" value="RIBONUCLEASE H-LIKE DOMAIN, GAG-PRE-INTEGRASE DOMAIN PROTEIN-RELATED"/>
    <property type="match status" value="1"/>
</dbReference>
<dbReference type="Gene3D" id="3.30.420.10">
    <property type="entry name" value="Ribonuclease H-like superfamily/Ribonuclease H"/>
    <property type="match status" value="1"/>
</dbReference>